<evidence type="ECO:0008006" key="4">
    <source>
        <dbReference type="Google" id="ProtNLM"/>
    </source>
</evidence>
<feature type="chain" id="PRO_5046813805" description="DUF2911 domain-containing protein" evidence="1">
    <location>
        <begin position="25"/>
        <end position="200"/>
    </location>
</feature>
<comment type="caution">
    <text evidence="2">The sequence shown here is derived from an EMBL/GenBank/DDBJ whole genome shotgun (WGS) entry which is preliminary data.</text>
</comment>
<evidence type="ECO:0000256" key="1">
    <source>
        <dbReference type="SAM" id="SignalP"/>
    </source>
</evidence>
<reference evidence="3" key="1">
    <citation type="journal article" date="2019" name="Int. J. Syst. Evol. Microbiol.">
        <title>The Global Catalogue of Microorganisms (GCM) 10K type strain sequencing project: providing services to taxonomists for standard genome sequencing and annotation.</title>
        <authorList>
            <consortium name="The Broad Institute Genomics Platform"/>
            <consortium name="The Broad Institute Genome Sequencing Center for Infectious Disease"/>
            <person name="Wu L."/>
            <person name="Ma J."/>
        </authorList>
    </citation>
    <scope>NUCLEOTIDE SEQUENCE [LARGE SCALE GENOMIC DNA]</scope>
    <source>
        <strain evidence="3">CGMCC 1.12479</strain>
    </source>
</reference>
<dbReference type="Pfam" id="PF11138">
    <property type="entry name" value="DUF2911"/>
    <property type="match status" value="1"/>
</dbReference>
<proteinExistence type="predicted"/>
<dbReference type="Proteomes" id="UP000635885">
    <property type="component" value="Unassembled WGS sequence"/>
</dbReference>
<protein>
    <recommendedName>
        <fullName evidence="4">DUF2911 domain-containing protein</fullName>
    </recommendedName>
</protein>
<dbReference type="InterPro" id="IPR021314">
    <property type="entry name" value="DUF2911"/>
</dbReference>
<feature type="signal peptide" evidence="1">
    <location>
        <begin position="1"/>
        <end position="24"/>
    </location>
</feature>
<accession>A0ABQ1MNL7</accession>
<sequence length="200" mass="21703">MKKIGLLIASLALLILVAGSEAFAQMQAPAPSPAAFVSQNVGFTKISIDYSSPAVKGRKIFGEIEKFGTTWRAGANATTMIEFSTAVNVGGKNLRPGKYAIYMTPSESGDWTVHFNSKGNSVFAYMKDGKIDEEAVAKDDLVAFKGTTTKLASPQERLIYTISAENNKVAKVTLTWENYSVSFMVDTQVDQKMESFKGAF</sequence>
<dbReference type="RefSeq" id="WP_188442099.1">
    <property type="nucleotide sequence ID" value="NZ_BMFD01000005.1"/>
</dbReference>
<evidence type="ECO:0000313" key="3">
    <source>
        <dbReference type="Proteomes" id="UP000635885"/>
    </source>
</evidence>
<name>A0ABQ1MNL7_9BACT</name>
<gene>
    <name evidence="2" type="ORF">GCM10010993_18720</name>
</gene>
<keyword evidence="1" id="KW-0732">Signal</keyword>
<dbReference type="EMBL" id="BMFD01000005">
    <property type="protein sequence ID" value="GGC40304.1"/>
    <property type="molecule type" value="Genomic_DNA"/>
</dbReference>
<evidence type="ECO:0000313" key="2">
    <source>
        <dbReference type="EMBL" id="GGC40304.1"/>
    </source>
</evidence>
<organism evidence="2 3">
    <name type="scientific">Belliella aquatica</name>
    <dbReference type="NCBI Taxonomy" id="1323734"/>
    <lineage>
        <taxon>Bacteria</taxon>
        <taxon>Pseudomonadati</taxon>
        <taxon>Bacteroidota</taxon>
        <taxon>Cytophagia</taxon>
        <taxon>Cytophagales</taxon>
        <taxon>Cyclobacteriaceae</taxon>
        <taxon>Belliella</taxon>
    </lineage>
</organism>
<keyword evidence="3" id="KW-1185">Reference proteome</keyword>